<keyword evidence="5" id="KW-1185">Reference proteome</keyword>
<feature type="domain" description="Saposin B-type" evidence="3">
    <location>
        <begin position="178"/>
        <end position="255"/>
    </location>
</feature>
<organism evidence="4 5">
    <name type="scientific">Batillaria attramentaria</name>
    <dbReference type="NCBI Taxonomy" id="370345"/>
    <lineage>
        <taxon>Eukaryota</taxon>
        <taxon>Metazoa</taxon>
        <taxon>Spiralia</taxon>
        <taxon>Lophotrochozoa</taxon>
        <taxon>Mollusca</taxon>
        <taxon>Gastropoda</taxon>
        <taxon>Caenogastropoda</taxon>
        <taxon>Sorbeoconcha</taxon>
        <taxon>Cerithioidea</taxon>
        <taxon>Batillariidae</taxon>
        <taxon>Batillaria</taxon>
    </lineage>
</organism>
<dbReference type="Proteomes" id="UP001519460">
    <property type="component" value="Unassembled WGS sequence"/>
</dbReference>
<dbReference type="Pfam" id="PF03489">
    <property type="entry name" value="SapB_2"/>
    <property type="match status" value="5"/>
</dbReference>
<sequence length="723" mass="77738">ATPLCELCEVIVEAVDQYVKENKTEAAINATVYKLCNELPASLKDTCISFAPEVVAALAKGLDPKQACTEAKLCQSGERKTPSHELQVEQGPACELCELIVQTVDQYLKDNKSIAAINGTVYKLCNDLPGSIKDTCMAFAPQLVAELAKGLDPKQACTAIKLCTNDTTGTLAIDRVEQGPACELCELIVQTVDQYLKDNKSIAAINGTVYKLCNDLPGTIKDTCLAFAPQLVAELAKGLDPKQACTAIKLCTNDTTGDERISARTLELPQLEVEQGPACELCELIVQTVDQYLKDNKSIAAINGTVYKLCNDLPGTIKDTCLAFAPQLVAELAKGLDPKQACTAIKLCTNDTTGEDFSVKVEQGPACELCELIVQTVDQYLKDNKSIAAINGTVYKLCNDLPGTIKDTCLAFAPQLVAELAKGLDPKQACTAIKLCTNDTTSKTHGFTIAWLHVEQGPACELCELIVQTVDQYLKDNKSIAAINGTVYKLCNDLPGTIKDTCLAFAPQLVAELANGLDPKQACTAIKLCTNDTTDSERISVRTPEVKTEVEQGPACELCELIVQTVDQYLKDNKSIAAINGTVYKLCNDLPGTIKDTCLAFAPQLVAELANGLDPKQACTAIKLLASAPGPLSAALLSPRTVPQVGDIKCNVCKNSFQILDQDLYREEGTLQTFLDNVCHRLPPPTDQACLNAADSKFPEIWEKVLTGALKPDNVCKLLELCS</sequence>
<dbReference type="SUPFAM" id="SSF47862">
    <property type="entry name" value="Saposin"/>
    <property type="match status" value="7"/>
</dbReference>
<dbReference type="InterPro" id="IPR008373">
    <property type="entry name" value="Saposin"/>
</dbReference>
<keyword evidence="2" id="KW-0325">Glycoprotein</keyword>
<evidence type="ECO:0000256" key="2">
    <source>
        <dbReference type="ARBA" id="ARBA00023180"/>
    </source>
</evidence>
<evidence type="ECO:0000313" key="4">
    <source>
        <dbReference type="EMBL" id="KAK7475401.1"/>
    </source>
</evidence>
<accession>A0ABD0JKI8</accession>
<feature type="domain" description="Saposin B-type" evidence="3">
    <location>
        <begin position="646"/>
        <end position="723"/>
    </location>
</feature>
<dbReference type="InterPro" id="IPR008138">
    <property type="entry name" value="SapB_2"/>
</dbReference>
<gene>
    <name evidence="4" type="ORF">BaRGS_00033351</name>
</gene>
<dbReference type="Pfam" id="PF05184">
    <property type="entry name" value="SapB_1"/>
    <property type="match status" value="7"/>
</dbReference>
<keyword evidence="1" id="KW-1015">Disulfide bond</keyword>
<evidence type="ECO:0000259" key="3">
    <source>
        <dbReference type="PROSITE" id="PS50015"/>
    </source>
</evidence>
<feature type="domain" description="Saposin B-type" evidence="3">
    <location>
        <begin position="363"/>
        <end position="440"/>
    </location>
</feature>
<dbReference type="InterPro" id="IPR011001">
    <property type="entry name" value="Saposin-like"/>
</dbReference>
<dbReference type="InterPro" id="IPR007856">
    <property type="entry name" value="SapB_1"/>
</dbReference>
<comment type="caution">
    <text evidence="4">The sequence shown here is derived from an EMBL/GenBank/DDBJ whole genome shotgun (WGS) entry which is preliminary data.</text>
</comment>
<name>A0ABD0JKI8_9CAEN</name>
<feature type="domain" description="Saposin B-type" evidence="3">
    <location>
        <begin position="456"/>
        <end position="533"/>
    </location>
</feature>
<dbReference type="PROSITE" id="PS50015">
    <property type="entry name" value="SAP_B"/>
    <property type="match status" value="8"/>
</dbReference>
<evidence type="ECO:0000313" key="5">
    <source>
        <dbReference type="Proteomes" id="UP001519460"/>
    </source>
</evidence>
<dbReference type="PANTHER" id="PTHR11480:SF3">
    <property type="entry name" value="BCDNA.GH08312"/>
    <property type="match status" value="1"/>
</dbReference>
<dbReference type="InterPro" id="IPR008139">
    <property type="entry name" value="SaposinB_dom"/>
</dbReference>
<feature type="domain" description="Saposin B-type" evidence="3">
    <location>
        <begin position="275"/>
        <end position="352"/>
    </location>
</feature>
<feature type="non-terminal residue" evidence="4">
    <location>
        <position position="1"/>
    </location>
</feature>
<reference evidence="4 5" key="1">
    <citation type="journal article" date="2023" name="Sci. Data">
        <title>Genome assembly of the Korean intertidal mud-creeper Batillaria attramentaria.</title>
        <authorList>
            <person name="Patra A.K."/>
            <person name="Ho P.T."/>
            <person name="Jun S."/>
            <person name="Lee S.J."/>
            <person name="Kim Y."/>
            <person name="Won Y.J."/>
        </authorList>
    </citation>
    <scope>NUCLEOTIDE SEQUENCE [LARGE SCALE GENOMIC DNA]</scope>
    <source>
        <strain evidence="4">Wonlab-2016</strain>
    </source>
</reference>
<dbReference type="SMART" id="SM00741">
    <property type="entry name" value="SapB"/>
    <property type="match status" value="8"/>
</dbReference>
<proteinExistence type="predicted"/>
<dbReference type="PANTHER" id="PTHR11480">
    <property type="entry name" value="SAPOSIN-RELATED"/>
    <property type="match status" value="1"/>
</dbReference>
<evidence type="ECO:0000256" key="1">
    <source>
        <dbReference type="ARBA" id="ARBA00023157"/>
    </source>
</evidence>
<protein>
    <recommendedName>
        <fullName evidence="3">Saposin B-type domain-containing protein</fullName>
    </recommendedName>
</protein>
<feature type="domain" description="Saposin B-type" evidence="3">
    <location>
        <begin position="90"/>
        <end position="167"/>
    </location>
</feature>
<feature type="domain" description="Saposin B-type" evidence="3">
    <location>
        <begin position="552"/>
        <end position="630"/>
    </location>
</feature>
<dbReference type="InterPro" id="IPR051428">
    <property type="entry name" value="Sphingo_Act-Surfact_Prot"/>
</dbReference>
<dbReference type="AlphaFoldDB" id="A0ABD0JKI8"/>
<dbReference type="EMBL" id="JACVVK020000407">
    <property type="protein sequence ID" value="KAK7475401.1"/>
    <property type="molecule type" value="Genomic_DNA"/>
</dbReference>
<feature type="domain" description="Saposin B-type" evidence="3">
    <location>
        <begin position="1"/>
        <end position="78"/>
    </location>
</feature>
<dbReference type="PRINTS" id="PR01797">
    <property type="entry name" value="SAPOSIN"/>
</dbReference>
<dbReference type="Gene3D" id="1.10.225.10">
    <property type="entry name" value="Saposin-like"/>
    <property type="match status" value="8"/>
</dbReference>